<feature type="non-terminal residue" evidence="1">
    <location>
        <position position="384"/>
    </location>
</feature>
<accession>A0A2T9Y0T1</accession>
<keyword evidence="2" id="KW-1185">Reference proteome</keyword>
<protein>
    <recommendedName>
        <fullName evidence="3">Retrotransposon gag domain-containing protein</fullName>
    </recommendedName>
</protein>
<evidence type="ECO:0000313" key="2">
    <source>
        <dbReference type="Proteomes" id="UP000245383"/>
    </source>
</evidence>
<comment type="caution">
    <text evidence="1">The sequence shown here is derived from an EMBL/GenBank/DDBJ whole genome shotgun (WGS) entry which is preliminary data.</text>
</comment>
<evidence type="ECO:0008006" key="3">
    <source>
        <dbReference type="Google" id="ProtNLM"/>
    </source>
</evidence>
<sequence length="384" mass="44569">MQDKELFEALRTKKCNKEKCIVEILTDRAFRNGKVDFIWRSLIDSIVKSHNTFCLKQSSTSGACEEKGKSVLEAYSTFFNISQLNYTGGGGFKGRLPKRFTGNQSTTIYVNTWINKFKLFGEIKSWDETTQLKILELWLEGKAYEWFSLFKQKNEKLSIKTALLGLATEYSNKHSGSLKDLMEIKVLPEETVLEFNKRFLDNWSTIPVSHYTEEIVRDTYLSKLSDLDRKVWWNLIPTAENKTTKTLIQESDSYARVKTKYSNTANKKPENISKLDKKYNRIAKSSKENDPMDELTQSIKELILLKLFKLKPELIKNMQEEIRYLGLPSKKNYMLYNKNPIDEEPKTYIVSTILKRKIPVFVDTGSMSSIIDYRILDTLGISPK</sequence>
<gene>
    <name evidence="1" type="ORF">BB561_006868</name>
</gene>
<dbReference type="AlphaFoldDB" id="A0A2T9Y0T1"/>
<proteinExistence type="predicted"/>
<name>A0A2T9Y0T1_9FUNG</name>
<dbReference type="Proteomes" id="UP000245383">
    <property type="component" value="Unassembled WGS sequence"/>
</dbReference>
<dbReference type="EMBL" id="MBFR01000763">
    <property type="protein sequence ID" value="PVU85917.1"/>
    <property type="molecule type" value="Genomic_DNA"/>
</dbReference>
<organism evidence="1 2">
    <name type="scientific">Smittium simulii</name>
    <dbReference type="NCBI Taxonomy" id="133385"/>
    <lineage>
        <taxon>Eukaryota</taxon>
        <taxon>Fungi</taxon>
        <taxon>Fungi incertae sedis</taxon>
        <taxon>Zoopagomycota</taxon>
        <taxon>Kickxellomycotina</taxon>
        <taxon>Harpellomycetes</taxon>
        <taxon>Harpellales</taxon>
        <taxon>Legeriomycetaceae</taxon>
        <taxon>Smittium</taxon>
    </lineage>
</organism>
<reference evidence="1 2" key="1">
    <citation type="journal article" date="2018" name="MBio">
        <title>Comparative Genomics Reveals the Core Gene Toolbox for the Fungus-Insect Symbiosis.</title>
        <authorList>
            <person name="Wang Y."/>
            <person name="Stata M."/>
            <person name="Wang W."/>
            <person name="Stajich J.E."/>
            <person name="White M.M."/>
            <person name="Moncalvo J.M."/>
        </authorList>
    </citation>
    <scope>NUCLEOTIDE SEQUENCE [LARGE SCALE GENOMIC DNA]</scope>
    <source>
        <strain evidence="1 2">SWE-8-4</strain>
    </source>
</reference>
<evidence type="ECO:0000313" key="1">
    <source>
        <dbReference type="EMBL" id="PVU85917.1"/>
    </source>
</evidence>